<name>A0AAV2R8A6_MEGNR</name>
<dbReference type="InterPro" id="IPR001304">
    <property type="entry name" value="C-type_lectin-like"/>
</dbReference>
<dbReference type="PROSITE" id="PS50041">
    <property type="entry name" value="C_TYPE_LECTIN_2"/>
    <property type="match status" value="2"/>
</dbReference>
<dbReference type="Proteomes" id="UP001497623">
    <property type="component" value="Unassembled WGS sequence"/>
</dbReference>
<dbReference type="EMBL" id="CAXKWB010018235">
    <property type="protein sequence ID" value="CAL4120479.1"/>
    <property type="molecule type" value="Genomic_DNA"/>
</dbReference>
<sequence>IQSLTMYQLVSLLIVEAVVLAHLPIETYGDIITGEKTISSRCRHPFVDVGNRCYFFSENELSFDDASKYCEGLSEGQVFGITLAMFDYSRKEDQDLLDAIASMNGTFWIGGKSEDGNQWKWVDDRDVNLQKPFWFQDEPNQVENKCLIAQVHNFNAEHSRTLLFDNECGNSFKFICESGCPIHFRRLGDYCYMTSSDIGVPDLPWQEARDYCQALSVYEGYHADLVVLGLPGQDDYYLMQHLITSEAHDSWIGGVKQGEECKFQWIDGRELAIGSLYWRDEEPDCGDQDHVDLSCEMYTGEAYVKSNRRYINEHEGSIAQPFICQMFKDA</sequence>
<dbReference type="Pfam" id="PF00059">
    <property type="entry name" value="Lectin_C"/>
    <property type="match status" value="2"/>
</dbReference>
<dbReference type="AlphaFoldDB" id="A0AAV2R8A6"/>
<feature type="domain" description="C-type lectin" evidence="2">
    <location>
        <begin position="187"/>
        <end position="325"/>
    </location>
</feature>
<dbReference type="SUPFAM" id="SSF56436">
    <property type="entry name" value="C-type lectin-like"/>
    <property type="match status" value="2"/>
</dbReference>
<feature type="chain" id="PRO_5043909680" description="C-type lectin domain-containing protein" evidence="1">
    <location>
        <begin position="22"/>
        <end position="330"/>
    </location>
</feature>
<organism evidence="3 4">
    <name type="scientific">Meganyctiphanes norvegica</name>
    <name type="common">Northern krill</name>
    <name type="synonym">Thysanopoda norvegica</name>
    <dbReference type="NCBI Taxonomy" id="48144"/>
    <lineage>
        <taxon>Eukaryota</taxon>
        <taxon>Metazoa</taxon>
        <taxon>Ecdysozoa</taxon>
        <taxon>Arthropoda</taxon>
        <taxon>Crustacea</taxon>
        <taxon>Multicrustacea</taxon>
        <taxon>Malacostraca</taxon>
        <taxon>Eumalacostraca</taxon>
        <taxon>Eucarida</taxon>
        <taxon>Euphausiacea</taxon>
        <taxon>Euphausiidae</taxon>
        <taxon>Meganyctiphanes</taxon>
    </lineage>
</organism>
<keyword evidence="1" id="KW-0732">Signal</keyword>
<keyword evidence="4" id="KW-1185">Reference proteome</keyword>
<proteinExistence type="predicted"/>
<feature type="signal peptide" evidence="1">
    <location>
        <begin position="1"/>
        <end position="21"/>
    </location>
</feature>
<feature type="non-terminal residue" evidence="3">
    <location>
        <position position="1"/>
    </location>
</feature>
<evidence type="ECO:0000259" key="2">
    <source>
        <dbReference type="PROSITE" id="PS50041"/>
    </source>
</evidence>
<gene>
    <name evidence="3" type="ORF">MNOR_LOCUS22055</name>
</gene>
<evidence type="ECO:0000313" key="4">
    <source>
        <dbReference type="Proteomes" id="UP001497623"/>
    </source>
</evidence>
<dbReference type="SMART" id="SM00034">
    <property type="entry name" value="CLECT"/>
    <property type="match status" value="2"/>
</dbReference>
<feature type="domain" description="C-type lectin" evidence="2">
    <location>
        <begin position="49"/>
        <end position="177"/>
    </location>
</feature>
<dbReference type="PANTHER" id="PTHR45710">
    <property type="entry name" value="C-TYPE LECTIN DOMAIN-CONTAINING PROTEIN 180"/>
    <property type="match status" value="1"/>
</dbReference>
<evidence type="ECO:0000313" key="3">
    <source>
        <dbReference type="EMBL" id="CAL4120479.1"/>
    </source>
</evidence>
<dbReference type="InterPro" id="IPR016186">
    <property type="entry name" value="C-type_lectin-like/link_sf"/>
</dbReference>
<dbReference type="PANTHER" id="PTHR45710:SF26">
    <property type="entry name" value="RH26557P"/>
    <property type="match status" value="1"/>
</dbReference>
<dbReference type="InterPro" id="IPR016187">
    <property type="entry name" value="CTDL_fold"/>
</dbReference>
<evidence type="ECO:0000256" key="1">
    <source>
        <dbReference type="SAM" id="SignalP"/>
    </source>
</evidence>
<comment type="caution">
    <text evidence="3">The sequence shown here is derived from an EMBL/GenBank/DDBJ whole genome shotgun (WGS) entry which is preliminary data.</text>
</comment>
<reference evidence="3 4" key="1">
    <citation type="submission" date="2024-05" db="EMBL/GenBank/DDBJ databases">
        <authorList>
            <person name="Wallberg A."/>
        </authorList>
    </citation>
    <scope>NUCLEOTIDE SEQUENCE [LARGE SCALE GENOMIC DNA]</scope>
</reference>
<dbReference type="InterPro" id="IPR050828">
    <property type="entry name" value="C-type_lectin/matrix_domain"/>
</dbReference>
<accession>A0AAV2R8A6</accession>
<dbReference type="Gene3D" id="3.10.100.10">
    <property type="entry name" value="Mannose-Binding Protein A, subunit A"/>
    <property type="match status" value="2"/>
</dbReference>
<protein>
    <recommendedName>
        <fullName evidence="2">C-type lectin domain-containing protein</fullName>
    </recommendedName>
</protein>